<gene>
    <name evidence="7" type="ORF">hbim_01552</name>
</gene>
<dbReference type="PANTHER" id="PTHR30055:SF151">
    <property type="entry name" value="TRANSCRIPTIONAL REGULATORY PROTEIN"/>
    <property type="match status" value="1"/>
</dbReference>
<evidence type="ECO:0000256" key="2">
    <source>
        <dbReference type="ARBA" id="ARBA00023015"/>
    </source>
</evidence>
<feature type="domain" description="HTH tetR-type" evidence="6">
    <location>
        <begin position="21"/>
        <end position="81"/>
    </location>
</feature>
<dbReference type="InterPro" id="IPR004111">
    <property type="entry name" value="Repressor_TetR_C"/>
</dbReference>
<dbReference type="GO" id="GO:0000976">
    <property type="term" value="F:transcription cis-regulatory region binding"/>
    <property type="evidence" value="ECO:0007669"/>
    <property type="project" value="TreeGrafter"/>
</dbReference>
<dbReference type="Gene3D" id="1.10.10.60">
    <property type="entry name" value="Homeodomain-like"/>
    <property type="match status" value="1"/>
</dbReference>
<keyword evidence="4" id="KW-0804">Transcription</keyword>
<evidence type="ECO:0000313" key="7">
    <source>
        <dbReference type="EMBL" id="BDY27627.1"/>
    </source>
</evidence>
<dbReference type="PROSITE" id="PS50977">
    <property type="entry name" value="HTH_TETR_2"/>
    <property type="match status" value="1"/>
</dbReference>
<feature type="DNA-binding region" description="H-T-H motif" evidence="5">
    <location>
        <begin position="44"/>
        <end position="63"/>
    </location>
</feature>
<dbReference type="GO" id="GO:0046677">
    <property type="term" value="P:response to antibiotic"/>
    <property type="evidence" value="ECO:0007669"/>
    <property type="project" value="InterPro"/>
</dbReference>
<name>A0AAI8XM99_MYCME</name>
<dbReference type="GO" id="GO:0003700">
    <property type="term" value="F:DNA-binding transcription factor activity"/>
    <property type="evidence" value="ECO:0007669"/>
    <property type="project" value="TreeGrafter"/>
</dbReference>
<evidence type="ECO:0000256" key="4">
    <source>
        <dbReference type="ARBA" id="ARBA00023163"/>
    </source>
</evidence>
<dbReference type="InterPro" id="IPR003012">
    <property type="entry name" value="Tet_transcr_reg_TetR"/>
</dbReference>
<organism evidence="7 8">
    <name type="scientific">Mycolicibacterium mageritense</name>
    <name type="common">Mycobacterium mageritense</name>
    <dbReference type="NCBI Taxonomy" id="53462"/>
    <lineage>
        <taxon>Bacteria</taxon>
        <taxon>Bacillati</taxon>
        <taxon>Actinomycetota</taxon>
        <taxon>Actinomycetes</taxon>
        <taxon>Mycobacteriales</taxon>
        <taxon>Mycobacteriaceae</taxon>
        <taxon>Mycolicibacterium</taxon>
    </lineage>
</organism>
<evidence type="ECO:0000256" key="5">
    <source>
        <dbReference type="PROSITE-ProRule" id="PRU00335"/>
    </source>
</evidence>
<dbReference type="Proteomes" id="UP001241092">
    <property type="component" value="Chromosome"/>
</dbReference>
<keyword evidence="1" id="KW-0678">Repressor</keyword>
<dbReference type="PANTHER" id="PTHR30055">
    <property type="entry name" value="HTH-TYPE TRANSCRIPTIONAL REGULATOR RUTR"/>
    <property type="match status" value="1"/>
</dbReference>
<evidence type="ECO:0000313" key="8">
    <source>
        <dbReference type="Proteomes" id="UP001241092"/>
    </source>
</evidence>
<dbReference type="Gene3D" id="1.10.357.10">
    <property type="entry name" value="Tetracycline Repressor, domain 2"/>
    <property type="match status" value="1"/>
</dbReference>
<dbReference type="InterPro" id="IPR050109">
    <property type="entry name" value="HTH-type_TetR-like_transc_reg"/>
</dbReference>
<dbReference type="InterPro" id="IPR001647">
    <property type="entry name" value="HTH_TetR"/>
</dbReference>
<dbReference type="Pfam" id="PF02909">
    <property type="entry name" value="TetR_C_1"/>
    <property type="match status" value="1"/>
</dbReference>
<dbReference type="GO" id="GO:0045892">
    <property type="term" value="P:negative regulation of DNA-templated transcription"/>
    <property type="evidence" value="ECO:0007669"/>
    <property type="project" value="InterPro"/>
</dbReference>
<evidence type="ECO:0000256" key="3">
    <source>
        <dbReference type="ARBA" id="ARBA00023125"/>
    </source>
</evidence>
<dbReference type="RefSeq" id="WP_276823360.1">
    <property type="nucleotide sequence ID" value="NZ_AP027452.1"/>
</dbReference>
<dbReference type="SUPFAM" id="SSF46689">
    <property type="entry name" value="Homeodomain-like"/>
    <property type="match status" value="1"/>
</dbReference>
<proteinExistence type="predicted"/>
<protein>
    <recommendedName>
        <fullName evidence="6">HTH tetR-type domain-containing protein</fullName>
    </recommendedName>
</protein>
<dbReference type="InterPro" id="IPR009057">
    <property type="entry name" value="Homeodomain-like_sf"/>
</dbReference>
<dbReference type="InterPro" id="IPR036271">
    <property type="entry name" value="Tet_transcr_reg_TetR-rel_C_sf"/>
</dbReference>
<dbReference type="SUPFAM" id="SSF48498">
    <property type="entry name" value="Tetracyclin repressor-like, C-terminal domain"/>
    <property type="match status" value="1"/>
</dbReference>
<dbReference type="EMBL" id="AP027452">
    <property type="protein sequence ID" value="BDY27627.1"/>
    <property type="molecule type" value="Genomic_DNA"/>
</dbReference>
<dbReference type="Pfam" id="PF00440">
    <property type="entry name" value="TetR_N"/>
    <property type="match status" value="1"/>
</dbReference>
<sequence length="225" mass="23563">MGTASSESVWLRPAKKQRNQSLHRDQIVAAAVALMDSDGIAGLSMRKLAARLGTAPMTLYGYVATKDDVLEYALDGVFAEAAVHAGGRSWRDNLKALSHSMFEAFLRHPWAPALLGSKPPIGPGAVDHFSSIVDVLSGAGFRGDSLAAAISAVYYYVLGAATAEAAWLTAGQPFADLSASKVAELEPLHGRDTGAAVQFFAAHSGGDARQRFDAGLAVVIGNLKP</sequence>
<evidence type="ECO:0000259" key="6">
    <source>
        <dbReference type="PROSITE" id="PS50977"/>
    </source>
</evidence>
<dbReference type="AlphaFoldDB" id="A0AAI8XM99"/>
<keyword evidence="2" id="KW-0805">Transcription regulation</keyword>
<keyword evidence="3 5" id="KW-0238">DNA-binding</keyword>
<reference evidence="7" key="1">
    <citation type="submission" date="2023-03" db="EMBL/GenBank/DDBJ databases">
        <title>Draft genome sequence of a Mycolicibacterium mageritense strain H4_3_1 isolated from a hybrid biological-inorganic system reactor.</title>
        <authorList>
            <person name="Feng X."/>
            <person name="Kazama D."/>
            <person name="Sato K."/>
            <person name="Kobayashi H."/>
        </authorList>
    </citation>
    <scope>NUCLEOTIDE SEQUENCE</scope>
    <source>
        <strain evidence="7">H4_3_1</strain>
    </source>
</reference>
<evidence type="ECO:0000256" key="1">
    <source>
        <dbReference type="ARBA" id="ARBA00022491"/>
    </source>
</evidence>
<dbReference type="PRINTS" id="PR00400">
    <property type="entry name" value="TETREPRESSOR"/>
</dbReference>
<accession>A0AAI8XM99</accession>